<dbReference type="AlphaFoldDB" id="A0A444ZXB5"/>
<evidence type="ECO:0000313" key="2">
    <source>
        <dbReference type="EMBL" id="RYR18853.1"/>
    </source>
</evidence>
<dbReference type="Proteomes" id="UP000289738">
    <property type="component" value="Chromosome B03"/>
</dbReference>
<dbReference type="GO" id="GO:0010073">
    <property type="term" value="P:meristem maintenance"/>
    <property type="evidence" value="ECO:0007669"/>
    <property type="project" value="InterPro"/>
</dbReference>
<keyword evidence="3" id="KW-1185">Reference proteome</keyword>
<evidence type="ECO:0000259" key="1">
    <source>
        <dbReference type="Pfam" id="PF10536"/>
    </source>
</evidence>
<gene>
    <name evidence="2" type="ORF">Ahy_B03g063462</name>
</gene>
<dbReference type="Pfam" id="PF10536">
    <property type="entry name" value="PMD"/>
    <property type="match status" value="1"/>
</dbReference>
<comment type="caution">
    <text evidence="2">The sequence shown here is derived from an EMBL/GenBank/DDBJ whole genome shotgun (WGS) entry which is preliminary data.</text>
</comment>
<reference evidence="2 3" key="1">
    <citation type="submission" date="2019-01" db="EMBL/GenBank/DDBJ databases">
        <title>Sequencing of cultivated peanut Arachis hypogaea provides insights into genome evolution and oil improvement.</title>
        <authorList>
            <person name="Chen X."/>
        </authorList>
    </citation>
    <scope>NUCLEOTIDE SEQUENCE [LARGE SCALE GENOMIC DNA]</scope>
    <source>
        <strain evidence="3">cv. Fuhuasheng</strain>
        <tissue evidence="2">Leaves</tissue>
    </source>
</reference>
<name>A0A444ZXB5_ARAHY</name>
<dbReference type="EMBL" id="SDMP01000013">
    <property type="protein sequence ID" value="RYR18853.1"/>
    <property type="molecule type" value="Genomic_DNA"/>
</dbReference>
<proteinExistence type="predicted"/>
<protein>
    <recommendedName>
        <fullName evidence="1">Aminotransferase-like plant mobile domain-containing protein</fullName>
    </recommendedName>
</protein>
<accession>A0A444ZXB5</accession>
<feature type="domain" description="Aminotransferase-like plant mobile" evidence="1">
    <location>
        <begin position="51"/>
        <end position="112"/>
    </location>
</feature>
<sequence length="147" mass="17405">MEDQHRMYRLNGVGHVAENINQEPTRCISCVRRQQNMPLHEQIILYLETAGLYHLARLNNQWFWVYEPLLSAFIERWRPETHTIHMPFGECTITLQNVAYQLGLSIDGEAISGCFIDFEHLMDNRRPAWDGFRNCLASYRHRIKSSR</sequence>
<dbReference type="InterPro" id="IPR019557">
    <property type="entry name" value="AminoTfrase-like_pln_mobile"/>
</dbReference>
<evidence type="ECO:0000313" key="3">
    <source>
        <dbReference type="Proteomes" id="UP000289738"/>
    </source>
</evidence>
<dbReference type="InterPro" id="IPR044824">
    <property type="entry name" value="MAIN-like"/>
</dbReference>
<dbReference type="PANTHER" id="PTHR46033">
    <property type="entry name" value="PROTEIN MAIN-LIKE 2"/>
    <property type="match status" value="1"/>
</dbReference>
<dbReference type="PANTHER" id="PTHR46033:SF8">
    <property type="entry name" value="PROTEIN MAINTENANCE OF MERISTEMS-LIKE"/>
    <property type="match status" value="1"/>
</dbReference>
<organism evidence="2 3">
    <name type="scientific">Arachis hypogaea</name>
    <name type="common">Peanut</name>
    <dbReference type="NCBI Taxonomy" id="3818"/>
    <lineage>
        <taxon>Eukaryota</taxon>
        <taxon>Viridiplantae</taxon>
        <taxon>Streptophyta</taxon>
        <taxon>Embryophyta</taxon>
        <taxon>Tracheophyta</taxon>
        <taxon>Spermatophyta</taxon>
        <taxon>Magnoliopsida</taxon>
        <taxon>eudicotyledons</taxon>
        <taxon>Gunneridae</taxon>
        <taxon>Pentapetalae</taxon>
        <taxon>rosids</taxon>
        <taxon>fabids</taxon>
        <taxon>Fabales</taxon>
        <taxon>Fabaceae</taxon>
        <taxon>Papilionoideae</taxon>
        <taxon>50 kb inversion clade</taxon>
        <taxon>dalbergioids sensu lato</taxon>
        <taxon>Dalbergieae</taxon>
        <taxon>Pterocarpus clade</taxon>
        <taxon>Arachis</taxon>
    </lineage>
</organism>